<keyword evidence="4" id="KW-0378">Hydrolase</keyword>
<feature type="domain" description="RecJ OB" evidence="8">
    <location>
        <begin position="449"/>
        <end position="525"/>
    </location>
</feature>
<dbReference type="InterPro" id="IPR038763">
    <property type="entry name" value="DHH_sf"/>
</dbReference>
<gene>
    <name evidence="9" type="ORF">SAMN02745226_00720</name>
</gene>
<dbReference type="Pfam" id="PF01368">
    <property type="entry name" value="DHH"/>
    <property type="match status" value="1"/>
</dbReference>
<keyword evidence="10" id="KW-1185">Reference proteome</keyword>
<dbReference type="Pfam" id="PF02272">
    <property type="entry name" value="DHHA1"/>
    <property type="match status" value="1"/>
</dbReference>
<dbReference type="STRING" id="1121883.SAMN02745226_00720"/>
<dbReference type="Proteomes" id="UP000184207">
    <property type="component" value="Unassembled WGS sequence"/>
</dbReference>
<dbReference type="AlphaFoldDB" id="A0A1M7SBV5"/>
<comment type="similarity">
    <text evidence="1">Belongs to the RecJ family.</text>
</comment>
<dbReference type="InterPro" id="IPR003156">
    <property type="entry name" value="DHHA1_dom"/>
</dbReference>
<protein>
    <recommendedName>
        <fullName evidence="2">Single-stranded-DNA-specific exonuclease RecJ</fullName>
    </recommendedName>
</protein>
<accession>A0A1M7SBV5</accession>
<feature type="domain" description="DDH" evidence="6">
    <location>
        <begin position="77"/>
        <end position="227"/>
    </location>
</feature>
<dbReference type="GO" id="GO:0008409">
    <property type="term" value="F:5'-3' exonuclease activity"/>
    <property type="evidence" value="ECO:0007669"/>
    <property type="project" value="InterPro"/>
</dbReference>
<evidence type="ECO:0000256" key="4">
    <source>
        <dbReference type="ARBA" id="ARBA00022801"/>
    </source>
</evidence>
<dbReference type="GO" id="GO:0006310">
    <property type="term" value="P:DNA recombination"/>
    <property type="evidence" value="ECO:0007669"/>
    <property type="project" value="InterPro"/>
</dbReference>
<dbReference type="Pfam" id="PF17768">
    <property type="entry name" value="RecJ_OB"/>
    <property type="match status" value="1"/>
</dbReference>
<keyword evidence="5 9" id="KW-0269">Exonuclease</keyword>
<evidence type="ECO:0000313" key="9">
    <source>
        <dbReference type="EMBL" id="SHN55990.1"/>
    </source>
</evidence>
<dbReference type="Gene3D" id="3.10.310.30">
    <property type="match status" value="1"/>
</dbReference>
<dbReference type="NCBIfam" id="TIGR00644">
    <property type="entry name" value="recJ"/>
    <property type="match status" value="1"/>
</dbReference>
<dbReference type="EMBL" id="FRDJ01000003">
    <property type="protein sequence ID" value="SHN55990.1"/>
    <property type="molecule type" value="Genomic_DNA"/>
</dbReference>
<dbReference type="InterPro" id="IPR001667">
    <property type="entry name" value="DDH_dom"/>
</dbReference>
<proteinExistence type="inferred from homology"/>
<evidence type="ECO:0000256" key="2">
    <source>
        <dbReference type="ARBA" id="ARBA00019841"/>
    </source>
</evidence>
<evidence type="ECO:0000259" key="8">
    <source>
        <dbReference type="Pfam" id="PF17768"/>
    </source>
</evidence>
<dbReference type="InterPro" id="IPR041122">
    <property type="entry name" value="RecJ_OB"/>
</dbReference>
<dbReference type="SUPFAM" id="SSF64182">
    <property type="entry name" value="DHH phosphoesterases"/>
    <property type="match status" value="1"/>
</dbReference>
<evidence type="ECO:0000256" key="3">
    <source>
        <dbReference type="ARBA" id="ARBA00022722"/>
    </source>
</evidence>
<reference evidence="10" key="1">
    <citation type="submission" date="2016-12" db="EMBL/GenBank/DDBJ databases">
        <authorList>
            <person name="Varghese N."/>
            <person name="Submissions S."/>
        </authorList>
    </citation>
    <scope>NUCLEOTIDE SEQUENCE [LARGE SCALE GENOMIC DNA]</scope>
    <source>
        <strain evidence="10">DSM 13020</strain>
    </source>
</reference>
<dbReference type="OrthoDB" id="9809852at2"/>
<evidence type="ECO:0000259" key="7">
    <source>
        <dbReference type="Pfam" id="PF02272"/>
    </source>
</evidence>
<evidence type="ECO:0000259" key="6">
    <source>
        <dbReference type="Pfam" id="PF01368"/>
    </source>
</evidence>
<name>A0A1M7SBV5_FERGO</name>
<dbReference type="RefSeq" id="WP_072758457.1">
    <property type="nucleotide sequence ID" value="NZ_FRDJ01000003.1"/>
</dbReference>
<evidence type="ECO:0000256" key="1">
    <source>
        <dbReference type="ARBA" id="ARBA00005915"/>
    </source>
</evidence>
<evidence type="ECO:0000256" key="5">
    <source>
        <dbReference type="ARBA" id="ARBA00022839"/>
    </source>
</evidence>
<dbReference type="GO" id="GO:0003676">
    <property type="term" value="F:nucleic acid binding"/>
    <property type="evidence" value="ECO:0007669"/>
    <property type="project" value="InterPro"/>
</dbReference>
<dbReference type="InterPro" id="IPR004610">
    <property type="entry name" value="RecJ"/>
</dbReference>
<dbReference type="PANTHER" id="PTHR30255">
    <property type="entry name" value="SINGLE-STRANDED-DNA-SPECIFIC EXONUCLEASE RECJ"/>
    <property type="match status" value="1"/>
</dbReference>
<dbReference type="InterPro" id="IPR051673">
    <property type="entry name" value="SSDNA_exonuclease_RecJ"/>
</dbReference>
<feature type="domain" description="DHHA1" evidence="7">
    <location>
        <begin position="344"/>
        <end position="437"/>
    </location>
</feature>
<sequence>MRWELREVDEYLVDQLAKELDVSRLVARLLVLRNVKTVEEARNFLYPARNVLRSPFLFKDMEKAVEILLKARDNGEKVVVHGDYDVDGITGTAVLYTFLSENGWDVEYYIPKRVDDGYGIQTQFVQESFEKGVDVLLTVDCGITAFEAIEKAKELGMKVVVTDHHQPKEILPKADAIVNPKRQDETYPFKEFAGVGVAYKLVSALAERLNVHHSVVDNLLDLVALGTVADMVELVDENRYIVKEGLKRLNTTEKLGIIRLVQKLGISAINSRDIGYRIAPKLNAAGRLDSPDDAFKLIITKDEASAAELAELLLGYNTTRQSIEAKIYNEAVQMIEENRLNSLPIIVAYGYGWHLGVIGIVATRLVHLYNKPVMVISIEDGMARGSARSVQGVNIIELLEKFRDIFEDFGGHTMALGFSLKEENIPKLLEAIRNNISEDDVRVEPIVLVDEKISVDEINDEIIKAIELLEPYGHGNPEPVFLIQGSSVERFKVFGESGYNARITLRGNAKSIEGVGFGLKIPSNDFYGVQPQFLKMDVVANIRLSENGAQLNVLDLKMYHVSDDDYTDRTFLHSFLSNWRNQKEEDYDHQRVEDDIYQRLPKVSELAELKRPVLLRFRLPYRNAFLFGLMKKGRTLIINPSSTEAMHIYESLQRHNIQGLVLANSVNRVAGRHVVTNAVYADFLVNPSEFDYVVLNEIQFLKHFDENLYDRILRKFGSEAFFITLYTFDTNLPEYEVEGKVDFSIEDKRNQPKALNNTASFLVYLFSSHSSVETFFNNYIKKVPARDTVFYSSQLAPFQRLIISSLVKRKKVKRLVSSTNNDVLPSLFGRAEVRLFDFPYTFSEIIDSVSGDANVLLQLNYSSQDVSRKYETLKKLFPSKEELKSAIEELNVYLPMKTEEFELFVSNHNIPKGVIKSSYKDLGGFKNDIVSAVDFNPDKILRVRERHIELNYFEKYTLQIESLTVKEMYKLIDERYLYDSELILEGL</sequence>
<dbReference type="Gene3D" id="3.90.1640.30">
    <property type="match status" value="1"/>
</dbReference>
<evidence type="ECO:0000313" key="10">
    <source>
        <dbReference type="Proteomes" id="UP000184207"/>
    </source>
</evidence>
<dbReference type="GO" id="GO:0006281">
    <property type="term" value="P:DNA repair"/>
    <property type="evidence" value="ECO:0007669"/>
    <property type="project" value="InterPro"/>
</dbReference>
<organism evidence="9 10">
    <name type="scientific">Fervidobacterium gondwanense DSM 13020</name>
    <dbReference type="NCBI Taxonomy" id="1121883"/>
    <lineage>
        <taxon>Bacteria</taxon>
        <taxon>Thermotogati</taxon>
        <taxon>Thermotogota</taxon>
        <taxon>Thermotogae</taxon>
        <taxon>Thermotogales</taxon>
        <taxon>Fervidobacteriaceae</taxon>
        <taxon>Fervidobacterium</taxon>
    </lineage>
</organism>
<dbReference type="PANTHER" id="PTHR30255:SF2">
    <property type="entry name" value="SINGLE-STRANDED-DNA-SPECIFIC EXONUCLEASE RECJ"/>
    <property type="match status" value="1"/>
</dbReference>
<keyword evidence="3" id="KW-0540">Nuclease</keyword>